<accession>A0A9W7WMQ1</accession>
<proteinExistence type="predicted"/>
<dbReference type="Proteomes" id="UP001059041">
    <property type="component" value="Linkage Group LG10"/>
</dbReference>
<dbReference type="AlphaFoldDB" id="A0A9W7WMQ1"/>
<feature type="non-terminal residue" evidence="1">
    <location>
        <position position="90"/>
    </location>
</feature>
<sequence>QRAERRDADSLSYSKHSLSNIITKEDTSSSVRDTHGYWNYKIGSPREQTPYHLDYTDSDPRLLKQPQRLAQEVYRGTRRKLVVLQEHILA</sequence>
<organism evidence="1 2">
    <name type="scientific">Triplophysa rosa</name>
    <name type="common">Cave loach</name>
    <dbReference type="NCBI Taxonomy" id="992332"/>
    <lineage>
        <taxon>Eukaryota</taxon>
        <taxon>Metazoa</taxon>
        <taxon>Chordata</taxon>
        <taxon>Craniata</taxon>
        <taxon>Vertebrata</taxon>
        <taxon>Euteleostomi</taxon>
        <taxon>Actinopterygii</taxon>
        <taxon>Neopterygii</taxon>
        <taxon>Teleostei</taxon>
        <taxon>Ostariophysi</taxon>
        <taxon>Cypriniformes</taxon>
        <taxon>Nemacheilidae</taxon>
        <taxon>Triplophysa</taxon>
    </lineage>
</organism>
<keyword evidence="2" id="KW-1185">Reference proteome</keyword>
<evidence type="ECO:0000313" key="2">
    <source>
        <dbReference type="Proteomes" id="UP001059041"/>
    </source>
</evidence>
<dbReference type="EMBL" id="JAFHDT010000010">
    <property type="protein sequence ID" value="KAI7805027.1"/>
    <property type="molecule type" value="Genomic_DNA"/>
</dbReference>
<evidence type="ECO:0000313" key="1">
    <source>
        <dbReference type="EMBL" id="KAI7805027.1"/>
    </source>
</evidence>
<gene>
    <name evidence="1" type="ORF">IRJ41_024428</name>
</gene>
<comment type="caution">
    <text evidence="1">The sequence shown here is derived from an EMBL/GenBank/DDBJ whole genome shotgun (WGS) entry which is preliminary data.</text>
</comment>
<name>A0A9W7WMQ1_TRIRA</name>
<protein>
    <submittedName>
        <fullName evidence="1">Uncharacterized protein</fullName>
    </submittedName>
</protein>
<reference evidence="1" key="1">
    <citation type="submission" date="2021-02" db="EMBL/GenBank/DDBJ databases">
        <title>Comparative genomics reveals that relaxation of natural selection precedes convergent phenotypic evolution of cavefish.</title>
        <authorList>
            <person name="Peng Z."/>
        </authorList>
    </citation>
    <scope>NUCLEOTIDE SEQUENCE</scope>
    <source>
        <tissue evidence="1">Muscle</tissue>
    </source>
</reference>